<keyword evidence="2" id="KW-1185">Reference proteome</keyword>
<dbReference type="HOGENOM" id="CLU_3179413_0_0_11"/>
<proteinExistence type="predicted"/>
<dbReference type="AlphaFoldDB" id="F6EQ47"/>
<name>F6EQ47_HOYSD</name>
<sequence>MSGFRSPRTLFADRTPAAMGVRSAFEVCGQGAVSTSDINENVFYPE</sequence>
<dbReference type="Proteomes" id="UP000009235">
    <property type="component" value="Chromosome"/>
</dbReference>
<evidence type="ECO:0000313" key="1">
    <source>
        <dbReference type="EMBL" id="AEF39470.1"/>
    </source>
</evidence>
<protein>
    <submittedName>
        <fullName evidence="1">Uncharacterized protein</fullName>
    </submittedName>
</protein>
<dbReference type="STRING" id="443218.AS9A_1018"/>
<reference evidence="1 2" key="1">
    <citation type="journal article" date="2011" name="J. Bacteriol.">
        <title>Complete genome sequence of Amycolicicoccus subflavus DQS3-9A1T, an actinomycete isolated from crude oil-polluted soil.</title>
        <authorList>
            <person name="Cai M."/>
            <person name="Chen W.M."/>
            <person name="Nie Y."/>
            <person name="Chi C.Q."/>
            <person name="Wang Y.N."/>
            <person name="Tang Y.Q."/>
            <person name="Li G.Y."/>
            <person name="Wu X.L."/>
        </authorList>
    </citation>
    <scope>NUCLEOTIDE SEQUENCE [LARGE SCALE GENOMIC DNA]</scope>
    <source>
        <strain evidence="2">DSM 45089 / DQS3-9A1</strain>
    </source>
</reference>
<gene>
    <name evidence="1" type="ordered locus">AS9A_1018</name>
</gene>
<dbReference type="EMBL" id="CP002786">
    <property type="protein sequence ID" value="AEF39470.1"/>
    <property type="molecule type" value="Genomic_DNA"/>
</dbReference>
<accession>F6EQ47</accession>
<organism evidence="1 2">
    <name type="scientific">Hoyosella subflava (strain DSM 45089 / JCM 17490 / NBRC 109087 / DQS3-9A1)</name>
    <name type="common">Amycolicicoccus subflavus</name>
    <dbReference type="NCBI Taxonomy" id="443218"/>
    <lineage>
        <taxon>Bacteria</taxon>
        <taxon>Bacillati</taxon>
        <taxon>Actinomycetota</taxon>
        <taxon>Actinomycetes</taxon>
        <taxon>Mycobacteriales</taxon>
        <taxon>Hoyosellaceae</taxon>
        <taxon>Hoyosella</taxon>
    </lineage>
</organism>
<dbReference type="KEGG" id="asd:AS9A_1018"/>
<evidence type="ECO:0000313" key="2">
    <source>
        <dbReference type="Proteomes" id="UP000009235"/>
    </source>
</evidence>